<reference evidence="2" key="1">
    <citation type="submission" date="2022-03" db="EMBL/GenBank/DDBJ databases">
        <title>Draft genome sequence of Aduncisulcus paluster, a free-living microaerophilic Fornicata.</title>
        <authorList>
            <person name="Yuyama I."/>
            <person name="Kume K."/>
            <person name="Tamura T."/>
            <person name="Inagaki Y."/>
            <person name="Hashimoto T."/>
        </authorList>
    </citation>
    <scope>NUCLEOTIDE SEQUENCE</scope>
    <source>
        <strain evidence="2">NY0171</strain>
    </source>
</reference>
<feature type="non-terminal residue" evidence="2">
    <location>
        <position position="121"/>
    </location>
</feature>
<protein>
    <submittedName>
        <fullName evidence="2">Uncharacterized protein</fullName>
    </submittedName>
</protein>
<feature type="non-terminal residue" evidence="2">
    <location>
        <position position="1"/>
    </location>
</feature>
<name>A0ABQ5KA48_9EUKA</name>
<evidence type="ECO:0000313" key="3">
    <source>
        <dbReference type="Proteomes" id="UP001057375"/>
    </source>
</evidence>
<organism evidence="2 3">
    <name type="scientific">Aduncisulcus paluster</name>
    <dbReference type="NCBI Taxonomy" id="2918883"/>
    <lineage>
        <taxon>Eukaryota</taxon>
        <taxon>Metamonada</taxon>
        <taxon>Carpediemonas-like organisms</taxon>
        <taxon>Aduncisulcus</taxon>
    </lineage>
</organism>
<accession>A0ABQ5KA48</accession>
<comment type="caution">
    <text evidence="2">The sequence shown here is derived from an EMBL/GenBank/DDBJ whole genome shotgun (WGS) entry which is preliminary data.</text>
</comment>
<evidence type="ECO:0000313" key="2">
    <source>
        <dbReference type="EMBL" id="GKT28747.1"/>
    </source>
</evidence>
<gene>
    <name evidence="2" type="ORF">ADUPG1_000843</name>
</gene>
<proteinExistence type="predicted"/>
<dbReference type="EMBL" id="BQXS01000460">
    <property type="protein sequence ID" value="GKT28747.1"/>
    <property type="molecule type" value="Genomic_DNA"/>
</dbReference>
<keyword evidence="3" id="KW-1185">Reference proteome</keyword>
<feature type="region of interest" description="Disordered" evidence="1">
    <location>
        <begin position="87"/>
        <end position="107"/>
    </location>
</feature>
<sequence>TVHIISYASPKALYTFVITHGLPIQCYTTMYEEEEEEEEIVGEMLAEQDASSSARIASRIYSSLVTSPNLTTSLSSLISIQADAFKHNDSDKKDVESEGNEAKTKQAIQDITDIKYDPLLG</sequence>
<evidence type="ECO:0000256" key="1">
    <source>
        <dbReference type="SAM" id="MobiDB-lite"/>
    </source>
</evidence>
<feature type="compositionally biased region" description="Basic and acidic residues" evidence="1">
    <location>
        <begin position="87"/>
        <end position="104"/>
    </location>
</feature>
<dbReference type="Proteomes" id="UP001057375">
    <property type="component" value="Unassembled WGS sequence"/>
</dbReference>